<dbReference type="InterPro" id="IPR047819">
    <property type="entry name" value="P5A-ATPase_N"/>
</dbReference>
<feature type="transmembrane region" description="Helical" evidence="13">
    <location>
        <begin position="439"/>
        <end position="459"/>
    </location>
</feature>
<dbReference type="FunCoup" id="A8XQ09">
    <property type="interactions" value="642"/>
</dbReference>
<dbReference type="InterPro" id="IPR023214">
    <property type="entry name" value="HAD_sf"/>
</dbReference>
<feature type="transmembrane region" description="Helical" evidence="13">
    <location>
        <begin position="267"/>
        <end position="287"/>
    </location>
</feature>
<dbReference type="Gene3D" id="3.40.1110.10">
    <property type="entry name" value="Calcium-transporting ATPase, cytoplasmic domain N"/>
    <property type="match status" value="1"/>
</dbReference>
<keyword evidence="6 13" id="KW-0547">Nucleotide-binding</keyword>
<dbReference type="InterPro" id="IPR023298">
    <property type="entry name" value="ATPase_P-typ_TM_dom_sf"/>
</dbReference>
<dbReference type="Gene3D" id="2.70.150.10">
    <property type="entry name" value="Calcium-transporting ATPase, cytoplasmic transduction domain A"/>
    <property type="match status" value="1"/>
</dbReference>
<dbReference type="InterPro" id="IPR044492">
    <property type="entry name" value="P_typ_ATPase_HD_dom"/>
</dbReference>
<dbReference type="InterPro" id="IPR001757">
    <property type="entry name" value="P_typ_ATPase"/>
</dbReference>
<organism evidence="16 17">
    <name type="scientific">Caenorhabditis briggsae</name>
    <dbReference type="NCBI Taxonomy" id="6238"/>
    <lineage>
        <taxon>Eukaryota</taxon>
        <taxon>Metazoa</taxon>
        <taxon>Ecdysozoa</taxon>
        <taxon>Nematoda</taxon>
        <taxon>Chromadorea</taxon>
        <taxon>Rhabditida</taxon>
        <taxon>Rhabditina</taxon>
        <taxon>Rhabditomorpha</taxon>
        <taxon>Rhabditoidea</taxon>
        <taxon>Rhabditidae</taxon>
        <taxon>Peloderinae</taxon>
        <taxon>Caenorhabditis</taxon>
    </lineage>
</organism>
<feature type="transmembrane region" description="Helical" evidence="13">
    <location>
        <begin position="1029"/>
        <end position="1050"/>
    </location>
</feature>
<feature type="transmembrane region" description="Helical" evidence="13">
    <location>
        <begin position="231"/>
        <end position="255"/>
    </location>
</feature>
<dbReference type="GO" id="GO:0005524">
    <property type="term" value="F:ATP binding"/>
    <property type="evidence" value="ECO:0007669"/>
    <property type="project" value="UniProtKB-UniRule"/>
</dbReference>
<dbReference type="SUPFAM" id="SSF81665">
    <property type="entry name" value="Calcium ATPase, transmembrane domain M"/>
    <property type="match status" value="1"/>
</dbReference>
<dbReference type="GO" id="GO:0015662">
    <property type="term" value="F:P-type ion transporter activity"/>
    <property type="evidence" value="ECO:0007669"/>
    <property type="project" value="InterPro"/>
</dbReference>
<comment type="catalytic activity">
    <reaction evidence="12 13">
        <text>ATP + H2O = ADP + phosphate + H(+)</text>
        <dbReference type="Rhea" id="RHEA:13065"/>
        <dbReference type="ChEBI" id="CHEBI:15377"/>
        <dbReference type="ChEBI" id="CHEBI:15378"/>
        <dbReference type="ChEBI" id="CHEBI:30616"/>
        <dbReference type="ChEBI" id="CHEBI:43474"/>
        <dbReference type="ChEBI" id="CHEBI:456216"/>
    </reaction>
</comment>
<feature type="transmembrane region" description="Helical" evidence="13">
    <location>
        <begin position="1070"/>
        <end position="1091"/>
    </location>
</feature>
<dbReference type="InterPro" id="IPR047821">
    <property type="entry name" value="P5B-type_ATPase"/>
</dbReference>
<dbReference type="SUPFAM" id="SSF56784">
    <property type="entry name" value="HAD-like"/>
    <property type="match status" value="1"/>
</dbReference>
<dbReference type="EC" id="7.2.2.-" evidence="13"/>
<dbReference type="InterPro" id="IPR018303">
    <property type="entry name" value="ATPase_P-typ_P_site"/>
</dbReference>
<keyword evidence="3" id="KW-0597">Phosphoprotein</keyword>
<dbReference type="SUPFAM" id="SSF81653">
    <property type="entry name" value="Calcium ATPase, transduction domain A"/>
    <property type="match status" value="1"/>
</dbReference>
<keyword evidence="5 13" id="KW-0479">Metal-binding</keyword>
<evidence type="ECO:0000256" key="13">
    <source>
        <dbReference type="RuleBase" id="RU362082"/>
    </source>
</evidence>
<keyword evidence="9 13" id="KW-1278">Translocase</keyword>
<reference evidence="16 17" key="2">
    <citation type="journal article" date="2011" name="PLoS Genet.">
        <title>Caenorhabditis briggsae recombinant inbred line genotypes reveal inter-strain incompatibility and the evolution of recombination.</title>
        <authorList>
            <person name="Ross J.A."/>
            <person name="Koboldt D.C."/>
            <person name="Staisch J.E."/>
            <person name="Chamberlin H.M."/>
            <person name="Gupta B.P."/>
            <person name="Miller R.D."/>
            <person name="Baird S.E."/>
            <person name="Haag E.S."/>
        </authorList>
    </citation>
    <scope>NUCLEOTIDE SEQUENCE [LARGE SCALE GENOMIC DNA]</scope>
    <source>
        <strain evidence="16 17">AF16</strain>
    </source>
</reference>
<protein>
    <recommendedName>
        <fullName evidence="13">Cation-transporting ATPase</fullName>
        <ecNumber evidence="13">7.2.2.-</ecNumber>
    </recommendedName>
</protein>
<keyword evidence="17" id="KW-1185">Reference proteome</keyword>
<dbReference type="Gene3D" id="1.20.1110.10">
    <property type="entry name" value="Calcium-transporting ATPase, transmembrane domain"/>
    <property type="match status" value="1"/>
</dbReference>
<evidence type="ECO:0000256" key="9">
    <source>
        <dbReference type="ARBA" id="ARBA00022967"/>
    </source>
</evidence>
<evidence type="ECO:0000256" key="10">
    <source>
        <dbReference type="ARBA" id="ARBA00022989"/>
    </source>
</evidence>
<keyword evidence="10 13" id="KW-1133">Transmembrane helix</keyword>
<dbReference type="FunFam" id="3.40.1110.10:FF:000130">
    <property type="entry name" value="Cation-transporting ATPase"/>
    <property type="match status" value="1"/>
</dbReference>
<comment type="subcellular location">
    <subcellularLocation>
        <location evidence="1 13">Membrane</location>
        <topology evidence="1 13">Multi-pass membrane protein</topology>
    </subcellularLocation>
</comment>
<comment type="similarity">
    <text evidence="2 13">Belongs to the cation transport ATPase (P-type) (TC 3.A.3) family. Type V subfamily.</text>
</comment>
<sequence>MERTALLDTSTRKGYNSIEMKKEEPKAKAAFNQSKLNVGDDKCDVFAYKETLGRKVCFLKVFFLIFSLSSLFLQILFWILTIVTLGFYRLFAYWSKNLYVKVRFMESSNDEAEYLVIEDPHGIQVIKKICFTTSVMEHGPLRRPTKKGVMEEVPDIRFFTYRKIKYIWYGSEGEWLNPAELDSNVSLFDFILKIQFLFQAPFFLFKALAADLRGLSSQEIISRRQIYNSNALQLQLTPLGVILFKEVLGPFYLFQVFSVTLWYSDNYAYYASVIVVITVISAGISVWSTRQQEKRIREMIGGSVMVTLRRDGRDVQVDASEIVPNDIIILPSTTFILPCDCLLMNGTVIVNEAMLTGESVPVTKVSLNEADECGPEIRLSSEHNRHTLFSGTTILQTRNYKGQPVMARVLRTGFSTLKGQLVRSIMYPKPVDKNTLRDTFIFISVLGTIAGAGFIYTIIQMIIREETLAHIIIRSLDIITIVVPPALPAAMSVGVINANQRLREKKIFCTSPSIINICGQINVCCFDKTGTLTEDGLDFNCLKAVRKNREGKPEFTMEFHDLDPAKLNEQNANLDIVTAAASCHSLTRIDGQLHGDPLELILVEKSGWSIEEGVNSDEEGIDFDNVQPTIIRPPAEQSQFHPENNEYSVIKQHPFNSALQRMSVIVSMPSEHSAHEMIVFTKGSPEMVASLCIPETLPDDYMDIVDEYAQRGFRLIAVASRAVKMNFAKALKTPRVQMEAELEFLGLIVMENRLKDVTLGVINELSVANLRCVMVTGDNLLTAMSVARECGIIRPTKKAFLITHSKTEKDALGRPKLFLNESVSSSASDIETDSEVRAFDKKVLGQAMYQMAIAGPTYAIIHHDYPELLDQVTAICDVYARMAPDQKAQLIGALQSINMKVMMCGDGANDCAALKAADAGISLSQAEASIAAPFTSNVADIRCVPTVIKEGRGALVTAYATIKYMAAYSLNEFLTVMFLYNDGTNISDGQFLWIDFVLITLVALFLGNTRAATKLSPTAPPNRLATSSFYFSVFGQLVINILSQALPYLLVRSRSWYIPNPEALDNTTTMIGTAMFYTTCMTYLGFAFVYSKGFPYRRAVFTNLPLCLIIFVISALNCVMIFTNIKFINDMMGFVPIPSYGMRVVLLVFALVAFFMSVLYEHIFVDRFIAVHFENWLRQRRLRRGDSSIPAYERIVAKIGGGPSWFEKEINISKNMNVRKETVESQL</sequence>
<dbReference type="eggNOG" id="KOG0208">
    <property type="taxonomic scope" value="Eukaryota"/>
</dbReference>
<dbReference type="PANTHER" id="PTHR45630">
    <property type="entry name" value="CATION-TRANSPORTING ATPASE-RELATED"/>
    <property type="match status" value="1"/>
</dbReference>
<evidence type="ECO:0000259" key="15">
    <source>
        <dbReference type="Pfam" id="PF12409"/>
    </source>
</evidence>
<dbReference type="EMBL" id="HE601001">
    <property type="protein sequence ID" value="CAP34735.2"/>
    <property type="molecule type" value="Genomic_DNA"/>
</dbReference>
<name>A8XQ09_CAEBR</name>
<dbReference type="GO" id="GO:0019829">
    <property type="term" value="F:ATPase-coupled monoatomic cation transmembrane transporter activity"/>
    <property type="evidence" value="ECO:0000318"/>
    <property type="project" value="GO_Central"/>
</dbReference>
<feature type="transmembrane region" description="Helical" evidence="13">
    <location>
        <begin position="1103"/>
        <end position="1128"/>
    </location>
</feature>
<dbReference type="InterPro" id="IPR006544">
    <property type="entry name" value="P-type_TPase_V"/>
</dbReference>
<evidence type="ECO:0000256" key="12">
    <source>
        <dbReference type="ARBA" id="ARBA00049360"/>
    </source>
</evidence>
<dbReference type="GO" id="GO:0046872">
    <property type="term" value="F:metal ion binding"/>
    <property type="evidence" value="ECO:0007669"/>
    <property type="project" value="UniProtKB-UniRule"/>
</dbReference>
<dbReference type="InterPro" id="IPR059000">
    <property type="entry name" value="ATPase_P-type_domA"/>
</dbReference>
<keyword evidence="4 13" id="KW-0812">Transmembrane</keyword>
<dbReference type="GO" id="GO:1902047">
    <property type="term" value="P:polyamine transmembrane transport"/>
    <property type="evidence" value="ECO:0000318"/>
    <property type="project" value="GO_Central"/>
</dbReference>
<feature type="transmembrane region" description="Helical" evidence="13">
    <location>
        <begin position="471"/>
        <end position="496"/>
    </location>
</feature>
<evidence type="ECO:0000256" key="3">
    <source>
        <dbReference type="ARBA" id="ARBA00022553"/>
    </source>
</evidence>
<dbReference type="GO" id="GO:0015203">
    <property type="term" value="F:polyamine transmembrane transporter activity"/>
    <property type="evidence" value="ECO:0000318"/>
    <property type="project" value="GO_Central"/>
</dbReference>
<evidence type="ECO:0000256" key="4">
    <source>
        <dbReference type="ARBA" id="ARBA00022692"/>
    </source>
</evidence>
<feature type="domain" description="P-type ATPase A" evidence="14">
    <location>
        <begin position="305"/>
        <end position="425"/>
    </location>
</feature>
<dbReference type="InterPro" id="IPR008250">
    <property type="entry name" value="ATPase_P-typ_transduc_dom_A_sf"/>
</dbReference>
<dbReference type="SFLD" id="SFLDG00002">
    <property type="entry name" value="C1.7:_P-type_atpase_like"/>
    <property type="match status" value="1"/>
</dbReference>
<dbReference type="GO" id="GO:0005886">
    <property type="term" value="C:plasma membrane"/>
    <property type="evidence" value="ECO:0007669"/>
    <property type="project" value="UniProtKB-ARBA"/>
</dbReference>
<evidence type="ECO:0000313" key="18">
    <source>
        <dbReference type="WormBase" id="CBG16898"/>
    </source>
</evidence>
<gene>
    <name evidence="18" type="primary">catp-5</name>
    <name evidence="16 18" type="ORF">CBG16898</name>
    <name evidence="16" type="ORF">CBG_16898</name>
</gene>
<dbReference type="FunFam" id="3.40.50.1000:FF:000068">
    <property type="entry name" value="Cation-transporting ATPase"/>
    <property type="match status" value="1"/>
</dbReference>
<dbReference type="SFLD" id="SFLDS00003">
    <property type="entry name" value="Haloacid_Dehalogenase"/>
    <property type="match status" value="1"/>
</dbReference>
<dbReference type="FunFam" id="1.20.1110.10:FF:000023">
    <property type="entry name" value="Cation-transporting ATPase"/>
    <property type="match status" value="1"/>
</dbReference>
<dbReference type="Pfam" id="PF12409">
    <property type="entry name" value="P5-ATPase"/>
    <property type="match status" value="1"/>
</dbReference>
<evidence type="ECO:0000313" key="16">
    <source>
        <dbReference type="EMBL" id="CAP34735.2"/>
    </source>
</evidence>
<evidence type="ECO:0000256" key="1">
    <source>
        <dbReference type="ARBA" id="ARBA00004141"/>
    </source>
</evidence>
<dbReference type="InParanoid" id="A8XQ09"/>
<dbReference type="SFLD" id="SFLDF00027">
    <property type="entry name" value="p-type_atpase"/>
    <property type="match status" value="1"/>
</dbReference>
<feature type="transmembrane region" description="Helical" evidence="13">
    <location>
        <begin position="990"/>
        <end position="1008"/>
    </location>
</feature>
<dbReference type="WormBase" id="CBG16898">
    <property type="protein sequence ID" value="CBP46748"/>
    <property type="gene ID" value="WBGene00036704"/>
    <property type="gene designation" value="Cbr-catp-5"/>
</dbReference>
<dbReference type="OMA" id="FSCFQYM"/>
<dbReference type="Pfam" id="PF13246">
    <property type="entry name" value="Cation_ATPase"/>
    <property type="match status" value="1"/>
</dbReference>
<evidence type="ECO:0000256" key="5">
    <source>
        <dbReference type="ARBA" id="ARBA00022723"/>
    </source>
</evidence>
<dbReference type="GO" id="GO:0016887">
    <property type="term" value="F:ATP hydrolysis activity"/>
    <property type="evidence" value="ECO:0007669"/>
    <property type="project" value="InterPro"/>
</dbReference>
<dbReference type="PROSITE" id="PS00154">
    <property type="entry name" value="ATPASE_E1_E2"/>
    <property type="match status" value="1"/>
</dbReference>
<reference evidence="16 17" key="1">
    <citation type="journal article" date="2003" name="PLoS Biol.">
        <title>The genome sequence of Caenorhabditis briggsae: a platform for comparative genomics.</title>
        <authorList>
            <person name="Stein L.D."/>
            <person name="Bao Z."/>
            <person name="Blasiar D."/>
            <person name="Blumenthal T."/>
            <person name="Brent M.R."/>
            <person name="Chen N."/>
            <person name="Chinwalla A."/>
            <person name="Clarke L."/>
            <person name="Clee C."/>
            <person name="Coghlan A."/>
            <person name="Coulson A."/>
            <person name="D'Eustachio P."/>
            <person name="Fitch D.H."/>
            <person name="Fulton L.A."/>
            <person name="Fulton R.E."/>
            <person name="Griffiths-Jones S."/>
            <person name="Harris T.W."/>
            <person name="Hillier L.W."/>
            <person name="Kamath R."/>
            <person name="Kuwabara P.E."/>
            <person name="Mardis E.R."/>
            <person name="Marra M.A."/>
            <person name="Miner T.L."/>
            <person name="Minx P."/>
            <person name="Mullikin J.C."/>
            <person name="Plumb R.W."/>
            <person name="Rogers J."/>
            <person name="Schein J.E."/>
            <person name="Sohrmann M."/>
            <person name="Spieth J."/>
            <person name="Stajich J.E."/>
            <person name="Wei C."/>
            <person name="Willey D."/>
            <person name="Wilson R.K."/>
            <person name="Durbin R."/>
            <person name="Waterston R.H."/>
        </authorList>
    </citation>
    <scope>NUCLEOTIDE SEQUENCE [LARGE SCALE GENOMIC DNA]</scope>
    <source>
        <strain evidence="16 17">AF16</strain>
    </source>
</reference>
<dbReference type="CDD" id="cd07542">
    <property type="entry name" value="P-type_ATPase_cation"/>
    <property type="match status" value="1"/>
</dbReference>
<dbReference type="NCBIfam" id="TIGR01494">
    <property type="entry name" value="ATPase_P-type"/>
    <property type="match status" value="3"/>
</dbReference>
<dbReference type="AlphaFoldDB" id="A8XQ09"/>
<dbReference type="InterPro" id="IPR023299">
    <property type="entry name" value="ATPase_P-typ_cyto_dom_N"/>
</dbReference>
<keyword evidence="11 13" id="KW-0472">Membrane</keyword>
<dbReference type="HOGENOM" id="CLU_001828_0_0_1"/>
<keyword evidence="8 13" id="KW-0460">Magnesium</keyword>
<dbReference type="Proteomes" id="UP000008549">
    <property type="component" value="Unassembled WGS sequence"/>
</dbReference>
<evidence type="ECO:0000256" key="6">
    <source>
        <dbReference type="ARBA" id="ARBA00022741"/>
    </source>
</evidence>
<feature type="transmembrane region" description="Helical" evidence="13">
    <location>
        <begin position="1140"/>
        <end position="1160"/>
    </location>
</feature>
<dbReference type="PANTHER" id="PTHR45630:SF9">
    <property type="entry name" value="CATION-TRANSPORTING ATPASE CATP-5"/>
    <property type="match status" value="1"/>
</dbReference>
<evidence type="ECO:0000256" key="7">
    <source>
        <dbReference type="ARBA" id="ARBA00022840"/>
    </source>
</evidence>
<evidence type="ECO:0000256" key="8">
    <source>
        <dbReference type="ARBA" id="ARBA00022842"/>
    </source>
</evidence>
<dbReference type="InterPro" id="IPR036412">
    <property type="entry name" value="HAD-like_sf"/>
</dbReference>
<dbReference type="Gene3D" id="3.40.50.1000">
    <property type="entry name" value="HAD superfamily/HAD-like"/>
    <property type="match status" value="1"/>
</dbReference>
<dbReference type="Pfam" id="PF00122">
    <property type="entry name" value="E1-E2_ATPase"/>
    <property type="match status" value="1"/>
</dbReference>
<dbReference type="GO" id="GO:0006874">
    <property type="term" value="P:intracellular calcium ion homeostasis"/>
    <property type="evidence" value="ECO:0000318"/>
    <property type="project" value="GO_Central"/>
</dbReference>
<dbReference type="GO" id="GO:0016020">
    <property type="term" value="C:membrane"/>
    <property type="evidence" value="ECO:0000318"/>
    <property type="project" value="GO_Central"/>
</dbReference>
<evidence type="ECO:0000313" key="17">
    <source>
        <dbReference type="Proteomes" id="UP000008549"/>
    </source>
</evidence>
<evidence type="ECO:0000256" key="11">
    <source>
        <dbReference type="ARBA" id="ARBA00023136"/>
    </source>
</evidence>
<feature type="domain" description="P5B-type ATPase N-terminal" evidence="15">
    <location>
        <begin position="70"/>
        <end position="168"/>
    </location>
</feature>
<keyword evidence="7 13" id="KW-0067">ATP-binding</keyword>
<feature type="transmembrane region" description="Helical" evidence="13">
    <location>
        <begin position="952"/>
        <end position="970"/>
    </location>
</feature>
<accession>A8XQ09</accession>
<dbReference type="PRINTS" id="PR00119">
    <property type="entry name" value="CATATPASE"/>
</dbReference>
<feature type="transmembrane region" description="Helical" evidence="13">
    <location>
        <begin position="61"/>
        <end position="88"/>
    </location>
</feature>
<dbReference type="PROSITE" id="PS01229">
    <property type="entry name" value="COF_2"/>
    <property type="match status" value="1"/>
</dbReference>
<dbReference type="STRING" id="6238.A8XQ09"/>
<dbReference type="NCBIfam" id="TIGR01657">
    <property type="entry name" value="P-ATPase-V"/>
    <property type="match status" value="1"/>
</dbReference>
<evidence type="ECO:0000256" key="2">
    <source>
        <dbReference type="ARBA" id="ARBA00006000"/>
    </source>
</evidence>
<proteinExistence type="inferred from homology"/>
<evidence type="ECO:0000259" key="14">
    <source>
        <dbReference type="Pfam" id="PF00122"/>
    </source>
</evidence>
<dbReference type="SUPFAM" id="SSF81660">
    <property type="entry name" value="Metal cation-transporting ATPase, ATP-binding domain N"/>
    <property type="match status" value="1"/>
</dbReference>